<keyword evidence="3" id="KW-0406">Ion transport</keyword>
<dbReference type="GO" id="GO:0005524">
    <property type="term" value="F:ATP binding"/>
    <property type="evidence" value="ECO:0007669"/>
    <property type="project" value="InterPro"/>
</dbReference>
<dbReference type="EMBL" id="SGPK01000239">
    <property type="protein sequence ID" value="THH05747.1"/>
    <property type="molecule type" value="Genomic_DNA"/>
</dbReference>
<proteinExistence type="inferred from homology"/>
<sequence>MGSLLTADAAMGMSAQSKHIIGLIVFDVPMHAPAHHYPARSWKRNGKPIRRHSAVGLFLFTVRATSKLPTNTTKPSLHTRKAHSFRIGNHPHLHPSSPLPSTPLHRLQKTGHSEYVVFLNSSSLAAMLTPLHKPRIWLRSAAHWVSCTTGHCMTRCTCCSTPCTHIPPPMPLQQVEESHEYEEYDRSDRQSLPISAADVKPSMDISTFHNSRTGGHGTGDDLKPSRLSSEFHSANMLTFSYDPSSHIASTPPTLPEIQMAQCSFSPVDYNSPVTPSPCDPSFDTSVHPAVQEPLLLGHASPEENGSLDRVTLFLNLANDPTIERIITPRLALTTAEYYAYQLEKHVLVILTDMSLYADVLREVSAAREEVPGCRGYPGYMYNDLSTIYECAGRVEGCNGSITQILILTMPNNGLLRYHSPDSRFDWYAKYAIGRDAAAMKAVVGEEALSPEDKLALEFLDRYEKQFVGQGAYESHMIFESLDLAWSLLRIFPKEQLNRISPKIIAEYYRRRPQKKATTSTSAPELKEGKLMDDE</sequence>
<dbReference type="CDD" id="cd18112">
    <property type="entry name" value="ATP-synt_V_A-type_beta_C"/>
    <property type="match status" value="1"/>
</dbReference>
<dbReference type="Proteomes" id="UP000308199">
    <property type="component" value="Unassembled WGS sequence"/>
</dbReference>
<evidence type="ECO:0000313" key="7">
    <source>
        <dbReference type="EMBL" id="THH05747.1"/>
    </source>
</evidence>
<dbReference type="Gene3D" id="3.40.50.12240">
    <property type="match status" value="2"/>
</dbReference>
<comment type="caution">
    <text evidence="7">The sequence shown here is derived from an EMBL/GenBank/DDBJ whole genome shotgun (WGS) entry which is preliminary data.</text>
</comment>
<reference evidence="7 8" key="1">
    <citation type="submission" date="2019-02" db="EMBL/GenBank/DDBJ databases">
        <title>Genome sequencing of the rare red list fungi Phellinidium pouzarii.</title>
        <authorList>
            <person name="Buettner E."/>
            <person name="Kellner H."/>
        </authorList>
    </citation>
    <scope>NUCLEOTIDE SEQUENCE [LARGE SCALE GENOMIC DNA]</scope>
    <source>
        <strain evidence="7 8">DSM 108285</strain>
    </source>
</reference>
<evidence type="ECO:0000313" key="8">
    <source>
        <dbReference type="Proteomes" id="UP000308199"/>
    </source>
</evidence>
<evidence type="ECO:0000256" key="4">
    <source>
        <dbReference type="SAM" id="MobiDB-lite"/>
    </source>
</evidence>
<name>A0A4S4L3I9_9AGAM</name>
<dbReference type="AlphaFoldDB" id="A0A4S4L3I9"/>
<dbReference type="Pfam" id="PF00006">
    <property type="entry name" value="ATP-synt_ab"/>
    <property type="match status" value="1"/>
</dbReference>
<dbReference type="InterPro" id="IPR000194">
    <property type="entry name" value="ATPase_F1/V1/A1_a/bsu_nucl-bd"/>
</dbReference>
<gene>
    <name evidence="7" type="ORF">EW145_g4571</name>
</gene>
<protein>
    <submittedName>
        <fullName evidence="7">Uncharacterized protein</fullName>
    </submittedName>
</protein>
<feature type="region of interest" description="Disordered" evidence="4">
    <location>
        <begin position="512"/>
        <end position="534"/>
    </location>
</feature>
<dbReference type="GO" id="GO:0046961">
    <property type="term" value="F:proton-transporting ATPase activity, rotational mechanism"/>
    <property type="evidence" value="ECO:0007669"/>
    <property type="project" value="TreeGrafter"/>
</dbReference>
<feature type="domain" description="ATP synthase A/B type C-terminal" evidence="6">
    <location>
        <begin position="425"/>
        <end position="508"/>
    </location>
</feature>
<evidence type="ECO:0000259" key="6">
    <source>
        <dbReference type="Pfam" id="PF22919"/>
    </source>
</evidence>
<dbReference type="OrthoDB" id="1735853at2759"/>
<organism evidence="7 8">
    <name type="scientific">Phellinidium pouzarii</name>
    <dbReference type="NCBI Taxonomy" id="167371"/>
    <lineage>
        <taxon>Eukaryota</taxon>
        <taxon>Fungi</taxon>
        <taxon>Dikarya</taxon>
        <taxon>Basidiomycota</taxon>
        <taxon>Agaricomycotina</taxon>
        <taxon>Agaricomycetes</taxon>
        <taxon>Hymenochaetales</taxon>
        <taxon>Hymenochaetaceae</taxon>
        <taxon>Phellinidium</taxon>
    </lineage>
</organism>
<dbReference type="InterPro" id="IPR055190">
    <property type="entry name" value="ATP-synt_VA_C"/>
</dbReference>
<dbReference type="InterPro" id="IPR022879">
    <property type="entry name" value="V-ATPase_su_B/beta"/>
</dbReference>
<evidence type="ECO:0000256" key="2">
    <source>
        <dbReference type="ARBA" id="ARBA00022448"/>
    </source>
</evidence>
<dbReference type="InterPro" id="IPR027417">
    <property type="entry name" value="P-loop_NTPase"/>
</dbReference>
<feature type="compositionally biased region" description="Basic and acidic residues" evidence="4">
    <location>
        <begin position="524"/>
        <end position="534"/>
    </location>
</feature>
<evidence type="ECO:0000259" key="5">
    <source>
        <dbReference type="Pfam" id="PF00006"/>
    </source>
</evidence>
<evidence type="ECO:0000256" key="1">
    <source>
        <dbReference type="ARBA" id="ARBA00008936"/>
    </source>
</evidence>
<evidence type="ECO:0000256" key="3">
    <source>
        <dbReference type="ARBA" id="ARBA00023065"/>
    </source>
</evidence>
<dbReference type="GO" id="GO:0007035">
    <property type="term" value="P:vacuolar acidification"/>
    <property type="evidence" value="ECO:0007669"/>
    <property type="project" value="TreeGrafter"/>
</dbReference>
<accession>A0A4S4L3I9</accession>
<keyword evidence="2" id="KW-0813">Transport</keyword>
<feature type="domain" description="ATPase F1/V1/A1 complex alpha/beta subunit nucleotide-binding" evidence="5">
    <location>
        <begin position="302"/>
        <end position="413"/>
    </location>
</feature>
<dbReference type="PANTHER" id="PTHR43389">
    <property type="entry name" value="V-TYPE PROTON ATPASE SUBUNIT B"/>
    <property type="match status" value="1"/>
</dbReference>
<comment type="similarity">
    <text evidence="1">Belongs to the ATPase alpha/beta chains family.</text>
</comment>
<dbReference type="PANTHER" id="PTHR43389:SF4">
    <property type="entry name" value="V-TYPE PROTON ATPASE SUBUNIT B"/>
    <property type="match status" value="1"/>
</dbReference>
<dbReference type="Pfam" id="PF22919">
    <property type="entry name" value="ATP-synt_VA_C"/>
    <property type="match status" value="1"/>
</dbReference>
<dbReference type="SUPFAM" id="SSF52540">
    <property type="entry name" value="P-loop containing nucleoside triphosphate hydrolases"/>
    <property type="match status" value="1"/>
</dbReference>
<keyword evidence="8" id="KW-1185">Reference proteome</keyword>